<evidence type="ECO:0000313" key="2">
    <source>
        <dbReference type="EMBL" id="MEU0153399.1"/>
    </source>
</evidence>
<name>A0ABV2VKS8_9ACTN</name>
<feature type="region of interest" description="Disordered" evidence="1">
    <location>
        <begin position="154"/>
        <end position="179"/>
    </location>
</feature>
<gene>
    <name evidence="2" type="ORF">ABZ071_16040</name>
</gene>
<accession>A0ABV2VKS8</accession>
<protein>
    <submittedName>
        <fullName evidence="2">Uncharacterized protein</fullName>
    </submittedName>
</protein>
<dbReference type="Proteomes" id="UP001550348">
    <property type="component" value="Unassembled WGS sequence"/>
</dbReference>
<proteinExistence type="predicted"/>
<evidence type="ECO:0000256" key="1">
    <source>
        <dbReference type="SAM" id="MobiDB-lite"/>
    </source>
</evidence>
<dbReference type="RefSeq" id="WP_355665214.1">
    <property type="nucleotide sequence ID" value="NZ_JBEXRX010000040.1"/>
</dbReference>
<reference evidence="2 3" key="1">
    <citation type="submission" date="2024-06" db="EMBL/GenBank/DDBJ databases">
        <title>The Natural Products Discovery Center: Release of the First 8490 Sequenced Strains for Exploring Actinobacteria Biosynthetic Diversity.</title>
        <authorList>
            <person name="Kalkreuter E."/>
            <person name="Kautsar S.A."/>
            <person name="Yang D."/>
            <person name="Bader C.D."/>
            <person name="Teijaro C.N."/>
            <person name="Fluegel L."/>
            <person name="Davis C.M."/>
            <person name="Simpson J.R."/>
            <person name="Lauterbach L."/>
            <person name="Steele A.D."/>
            <person name="Gui C."/>
            <person name="Meng S."/>
            <person name="Li G."/>
            <person name="Viehrig K."/>
            <person name="Ye F."/>
            <person name="Su P."/>
            <person name="Kiefer A.F."/>
            <person name="Nichols A."/>
            <person name="Cepeda A.J."/>
            <person name="Yan W."/>
            <person name="Fan B."/>
            <person name="Jiang Y."/>
            <person name="Adhikari A."/>
            <person name="Zheng C.-J."/>
            <person name="Schuster L."/>
            <person name="Cowan T.M."/>
            <person name="Smanski M.J."/>
            <person name="Chevrette M.G."/>
            <person name="De Carvalho L.P.S."/>
            <person name="Shen B."/>
        </authorList>
    </citation>
    <scope>NUCLEOTIDE SEQUENCE [LARGE SCALE GENOMIC DNA]</scope>
    <source>
        <strain evidence="2 3">NPDC006286</strain>
    </source>
</reference>
<evidence type="ECO:0000313" key="3">
    <source>
        <dbReference type="Proteomes" id="UP001550348"/>
    </source>
</evidence>
<organism evidence="2 3">
    <name type="scientific">Micromonospora fulviviridis</name>
    <dbReference type="NCBI Taxonomy" id="47860"/>
    <lineage>
        <taxon>Bacteria</taxon>
        <taxon>Bacillati</taxon>
        <taxon>Actinomycetota</taxon>
        <taxon>Actinomycetes</taxon>
        <taxon>Micromonosporales</taxon>
        <taxon>Micromonosporaceae</taxon>
        <taxon>Micromonospora</taxon>
    </lineage>
</organism>
<feature type="compositionally biased region" description="Low complexity" evidence="1">
    <location>
        <begin position="169"/>
        <end position="179"/>
    </location>
</feature>
<keyword evidence="3" id="KW-1185">Reference proteome</keyword>
<dbReference type="EMBL" id="JBEXRX010000040">
    <property type="protein sequence ID" value="MEU0153399.1"/>
    <property type="molecule type" value="Genomic_DNA"/>
</dbReference>
<sequence>MATVLTMGAASPAAGAAITASRFAVQQIFKRLVAQLARKAVKEGLKEAGERAAKEVVKSGARGLARRAVLGGLVEAGQEAGTSLATQAYQNSTGRRDGLDLTDVDRSGLGGFAGGAAPPLAGLGRHAHRRFAQVGERFGREMVGETLAESAAGLATGQDLSLEDPSSATTTTTTTTKRQ</sequence>
<comment type="caution">
    <text evidence="2">The sequence shown here is derived from an EMBL/GenBank/DDBJ whole genome shotgun (WGS) entry which is preliminary data.</text>
</comment>